<dbReference type="InterPro" id="IPR016032">
    <property type="entry name" value="Sig_transdc_resp-reg_C-effctor"/>
</dbReference>
<evidence type="ECO:0000256" key="2">
    <source>
        <dbReference type="ARBA" id="ARBA00022553"/>
    </source>
</evidence>
<keyword evidence="6" id="KW-0804">Transcription</keyword>
<dbReference type="FunFam" id="1.10.10.10:FF:000018">
    <property type="entry name" value="DNA-binding response regulator ResD"/>
    <property type="match status" value="1"/>
</dbReference>
<dbReference type="Gene3D" id="6.10.250.690">
    <property type="match status" value="1"/>
</dbReference>
<dbReference type="Pfam" id="PF00072">
    <property type="entry name" value="Response_reg"/>
    <property type="match status" value="1"/>
</dbReference>
<evidence type="ECO:0000256" key="3">
    <source>
        <dbReference type="ARBA" id="ARBA00023012"/>
    </source>
</evidence>
<evidence type="ECO:0000256" key="8">
    <source>
        <dbReference type="PROSITE-ProRule" id="PRU00169"/>
    </source>
</evidence>
<dbReference type="SMART" id="SM00448">
    <property type="entry name" value="REC"/>
    <property type="match status" value="1"/>
</dbReference>
<evidence type="ECO:0000256" key="1">
    <source>
        <dbReference type="ARBA" id="ARBA00013332"/>
    </source>
</evidence>
<dbReference type="InParanoid" id="A0A5C7EE88"/>
<name>A0A5C7EE88_9PROT</name>
<keyword evidence="4" id="KW-0805">Transcription regulation</keyword>
<dbReference type="OrthoDB" id="9802426at2"/>
<comment type="caution">
    <text evidence="12">The sequence shown here is derived from an EMBL/GenBank/DDBJ whole genome shotgun (WGS) entry which is preliminary data.</text>
</comment>
<gene>
    <name evidence="12" type="ORF">FR698_15030</name>
</gene>
<dbReference type="PANTHER" id="PTHR48111:SF4">
    <property type="entry name" value="DNA-BINDING DUAL TRANSCRIPTIONAL REGULATOR OMPR"/>
    <property type="match status" value="1"/>
</dbReference>
<dbReference type="FunCoup" id="A0A5C7EE88">
    <property type="interactions" value="276"/>
</dbReference>
<reference evidence="12 13" key="1">
    <citation type="submission" date="2019-08" db="EMBL/GenBank/DDBJ databases">
        <title>Pelomicrobium methylotrophicum gen. nov., sp. nov. a moderately thermophilic, facultatively anaerobic, lithoautotrophic and methylotrophic bacterium isolated from a terrestrial mud volcano.</title>
        <authorList>
            <person name="Slobodkina G.B."/>
            <person name="Merkel A.Y."/>
            <person name="Slobodkin A.I."/>
        </authorList>
    </citation>
    <scope>NUCLEOTIDE SEQUENCE [LARGE SCALE GENOMIC DNA]</scope>
    <source>
        <strain evidence="12 13">SM250</strain>
    </source>
</reference>
<dbReference type="Gene3D" id="3.40.50.2300">
    <property type="match status" value="1"/>
</dbReference>
<comment type="function">
    <text evidence="7">This protein is a positive regulator for the phosphate regulon. Transcription of this operon is positively regulated by PhoB and PhoR when phosphate is limited.</text>
</comment>
<evidence type="ECO:0000256" key="9">
    <source>
        <dbReference type="PROSITE-ProRule" id="PRU01091"/>
    </source>
</evidence>
<dbReference type="SUPFAM" id="SSF46894">
    <property type="entry name" value="C-terminal effector domain of the bipartite response regulators"/>
    <property type="match status" value="1"/>
</dbReference>
<dbReference type="CDD" id="cd00383">
    <property type="entry name" value="trans_reg_C"/>
    <property type="match status" value="1"/>
</dbReference>
<sequence length="235" mass="26646">MGREVLVVEDHPNIARLVKLHVQELGCEVDLAFDGPSGLARAQAKAYAAIILERVLPGLDGLEVCRRLREAGNFAPILMLTAKRGEAERVRGLNTGVDDYLAKPFSVAELQSRVKALMRRAERCGRARRDEAEMVRVGALELDEAKRRVRVRGREVELTSREFELLLQLARNPGRVFTRSQLLDRVWSYDYAGHDHTVKSHINRLRAKIEDDPAHPRYILTVWGAGYKFTDEPPE</sequence>
<dbReference type="PROSITE" id="PS50110">
    <property type="entry name" value="RESPONSE_REGULATORY"/>
    <property type="match status" value="1"/>
</dbReference>
<evidence type="ECO:0000259" key="11">
    <source>
        <dbReference type="PROSITE" id="PS51755"/>
    </source>
</evidence>
<dbReference type="InterPro" id="IPR001867">
    <property type="entry name" value="OmpR/PhoB-type_DNA-bd"/>
</dbReference>
<dbReference type="EMBL" id="VPFL01000029">
    <property type="protein sequence ID" value="TXF10468.1"/>
    <property type="molecule type" value="Genomic_DNA"/>
</dbReference>
<comment type="caution">
    <text evidence="8">Lacks conserved residue(s) required for the propagation of feature annotation.</text>
</comment>
<feature type="domain" description="Response regulatory" evidence="10">
    <location>
        <begin position="4"/>
        <end position="118"/>
    </location>
</feature>
<feature type="DNA-binding region" description="OmpR/PhoB-type" evidence="9">
    <location>
        <begin position="132"/>
        <end position="231"/>
    </location>
</feature>
<keyword evidence="2" id="KW-0597">Phosphoprotein</keyword>
<dbReference type="AlphaFoldDB" id="A0A5C7EE88"/>
<dbReference type="GO" id="GO:0000976">
    <property type="term" value="F:transcription cis-regulatory region binding"/>
    <property type="evidence" value="ECO:0007669"/>
    <property type="project" value="TreeGrafter"/>
</dbReference>
<dbReference type="GO" id="GO:0000156">
    <property type="term" value="F:phosphorelay response regulator activity"/>
    <property type="evidence" value="ECO:0007669"/>
    <property type="project" value="TreeGrafter"/>
</dbReference>
<protein>
    <recommendedName>
        <fullName evidence="1">Phosphate regulon transcriptional regulatory protein PhoB</fullName>
    </recommendedName>
</protein>
<feature type="domain" description="OmpR/PhoB-type" evidence="11">
    <location>
        <begin position="132"/>
        <end position="231"/>
    </location>
</feature>
<dbReference type="RefSeq" id="WP_147801013.1">
    <property type="nucleotide sequence ID" value="NZ_VPFL01000029.1"/>
</dbReference>
<dbReference type="Pfam" id="PF00486">
    <property type="entry name" value="Trans_reg_C"/>
    <property type="match status" value="1"/>
</dbReference>
<dbReference type="SMART" id="SM00862">
    <property type="entry name" value="Trans_reg_C"/>
    <property type="match status" value="1"/>
</dbReference>
<evidence type="ECO:0000313" key="13">
    <source>
        <dbReference type="Proteomes" id="UP000321201"/>
    </source>
</evidence>
<keyword evidence="13" id="KW-1185">Reference proteome</keyword>
<dbReference type="InterPro" id="IPR039420">
    <property type="entry name" value="WalR-like"/>
</dbReference>
<keyword evidence="3" id="KW-0902">Two-component regulatory system</keyword>
<evidence type="ECO:0000256" key="7">
    <source>
        <dbReference type="ARBA" id="ARBA00024735"/>
    </source>
</evidence>
<keyword evidence="5 9" id="KW-0238">DNA-binding</keyword>
<dbReference type="InterPro" id="IPR011006">
    <property type="entry name" value="CheY-like_superfamily"/>
</dbReference>
<accession>A0A5C7EE88</accession>
<dbReference type="PANTHER" id="PTHR48111">
    <property type="entry name" value="REGULATOR OF RPOS"/>
    <property type="match status" value="1"/>
</dbReference>
<dbReference type="Proteomes" id="UP000321201">
    <property type="component" value="Unassembled WGS sequence"/>
</dbReference>
<proteinExistence type="predicted"/>
<evidence type="ECO:0000313" key="12">
    <source>
        <dbReference type="EMBL" id="TXF10468.1"/>
    </source>
</evidence>
<evidence type="ECO:0000256" key="4">
    <source>
        <dbReference type="ARBA" id="ARBA00023015"/>
    </source>
</evidence>
<organism evidence="12 13">
    <name type="scientific">Pelomicrobium methylotrophicum</name>
    <dbReference type="NCBI Taxonomy" id="2602750"/>
    <lineage>
        <taxon>Bacteria</taxon>
        <taxon>Pseudomonadati</taxon>
        <taxon>Pseudomonadota</taxon>
        <taxon>Hydrogenophilia</taxon>
        <taxon>Hydrogenophilia incertae sedis</taxon>
        <taxon>Pelomicrobium</taxon>
    </lineage>
</organism>
<evidence type="ECO:0000256" key="6">
    <source>
        <dbReference type="ARBA" id="ARBA00023163"/>
    </source>
</evidence>
<dbReference type="GO" id="GO:0006355">
    <property type="term" value="P:regulation of DNA-templated transcription"/>
    <property type="evidence" value="ECO:0007669"/>
    <property type="project" value="InterPro"/>
</dbReference>
<evidence type="ECO:0000259" key="10">
    <source>
        <dbReference type="PROSITE" id="PS50110"/>
    </source>
</evidence>
<dbReference type="PROSITE" id="PS51755">
    <property type="entry name" value="OMPR_PHOB"/>
    <property type="match status" value="1"/>
</dbReference>
<dbReference type="InterPro" id="IPR036388">
    <property type="entry name" value="WH-like_DNA-bd_sf"/>
</dbReference>
<dbReference type="SUPFAM" id="SSF52172">
    <property type="entry name" value="CheY-like"/>
    <property type="match status" value="1"/>
</dbReference>
<evidence type="ECO:0000256" key="5">
    <source>
        <dbReference type="ARBA" id="ARBA00023125"/>
    </source>
</evidence>
<dbReference type="InterPro" id="IPR001789">
    <property type="entry name" value="Sig_transdc_resp-reg_receiver"/>
</dbReference>
<dbReference type="GO" id="GO:0032993">
    <property type="term" value="C:protein-DNA complex"/>
    <property type="evidence" value="ECO:0007669"/>
    <property type="project" value="TreeGrafter"/>
</dbReference>
<dbReference type="Gene3D" id="1.10.10.10">
    <property type="entry name" value="Winged helix-like DNA-binding domain superfamily/Winged helix DNA-binding domain"/>
    <property type="match status" value="1"/>
</dbReference>
<dbReference type="GO" id="GO:0005829">
    <property type="term" value="C:cytosol"/>
    <property type="evidence" value="ECO:0007669"/>
    <property type="project" value="TreeGrafter"/>
</dbReference>